<evidence type="ECO:0000313" key="2">
    <source>
        <dbReference type="Proteomes" id="UP000823388"/>
    </source>
</evidence>
<dbReference type="AlphaFoldDB" id="A0A8T0U8P1"/>
<dbReference type="EMBL" id="CM029042">
    <property type="protein sequence ID" value="KAG2621062.1"/>
    <property type="molecule type" value="Genomic_DNA"/>
</dbReference>
<name>A0A8T0U8P1_PANVG</name>
<sequence>MSPLHTPPPNVRMSTIAVGRSQPFYSCVGAVSRRAGTWDASKTNVQADEDLWSVRCPLICFYTVNSLASQGGPLVWVAA</sequence>
<gene>
    <name evidence="1" type="ORF">PVAP13_3NG225200</name>
</gene>
<organism evidence="1 2">
    <name type="scientific">Panicum virgatum</name>
    <name type="common">Blackwell switchgrass</name>
    <dbReference type="NCBI Taxonomy" id="38727"/>
    <lineage>
        <taxon>Eukaryota</taxon>
        <taxon>Viridiplantae</taxon>
        <taxon>Streptophyta</taxon>
        <taxon>Embryophyta</taxon>
        <taxon>Tracheophyta</taxon>
        <taxon>Spermatophyta</taxon>
        <taxon>Magnoliopsida</taxon>
        <taxon>Liliopsida</taxon>
        <taxon>Poales</taxon>
        <taxon>Poaceae</taxon>
        <taxon>PACMAD clade</taxon>
        <taxon>Panicoideae</taxon>
        <taxon>Panicodae</taxon>
        <taxon>Paniceae</taxon>
        <taxon>Panicinae</taxon>
        <taxon>Panicum</taxon>
        <taxon>Panicum sect. Hiantes</taxon>
    </lineage>
</organism>
<dbReference type="Proteomes" id="UP000823388">
    <property type="component" value="Chromosome 3N"/>
</dbReference>
<proteinExistence type="predicted"/>
<keyword evidence="2" id="KW-1185">Reference proteome</keyword>
<reference evidence="1" key="1">
    <citation type="submission" date="2020-05" db="EMBL/GenBank/DDBJ databases">
        <title>WGS assembly of Panicum virgatum.</title>
        <authorList>
            <person name="Lovell J.T."/>
            <person name="Jenkins J."/>
            <person name="Shu S."/>
            <person name="Juenger T.E."/>
            <person name="Schmutz J."/>
        </authorList>
    </citation>
    <scope>NUCLEOTIDE SEQUENCE</scope>
    <source>
        <strain evidence="1">AP13</strain>
    </source>
</reference>
<protein>
    <submittedName>
        <fullName evidence="1">Uncharacterized protein</fullName>
    </submittedName>
</protein>
<accession>A0A8T0U8P1</accession>
<evidence type="ECO:0000313" key="1">
    <source>
        <dbReference type="EMBL" id="KAG2621062.1"/>
    </source>
</evidence>
<comment type="caution">
    <text evidence="1">The sequence shown here is derived from an EMBL/GenBank/DDBJ whole genome shotgun (WGS) entry which is preliminary data.</text>
</comment>